<evidence type="ECO:0000259" key="1">
    <source>
        <dbReference type="PROSITE" id="PS50943"/>
    </source>
</evidence>
<dbReference type="RefSeq" id="WP_035515660.1">
    <property type="nucleotide sequence ID" value="NZ_KN234757.1"/>
</dbReference>
<accession>A0A095VQR1</accession>
<dbReference type="Gene3D" id="1.10.260.40">
    <property type="entry name" value="lambda repressor-like DNA-binding domains"/>
    <property type="match status" value="1"/>
</dbReference>
<dbReference type="SUPFAM" id="SSF47413">
    <property type="entry name" value="lambda repressor-like DNA-binding domains"/>
    <property type="match status" value="1"/>
</dbReference>
<dbReference type="AlphaFoldDB" id="A0A095VQR1"/>
<keyword evidence="3" id="KW-1185">Reference proteome</keyword>
<feature type="domain" description="HTH cro/C1-type" evidence="1">
    <location>
        <begin position="22"/>
        <end position="74"/>
    </location>
</feature>
<dbReference type="PATRIC" id="fig|1265313.6.peg.1533"/>
<proteinExistence type="predicted"/>
<dbReference type="GO" id="GO:0003677">
    <property type="term" value="F:DNA binding"/>
    <property type="evidence" value="ECO:0007669"/>
    <property type="project" value="InterPro"/>
</dbReference>
<protein>
    <recommendedName>
        <fullName evidence="1">HTH cro/C1-type domain-containing protein</fullName>
    </recommendedName>
</protein>
<dbReference type="STRING" id="1265313.HRUBRA_01549"/>
<dbReference type="PROSITE" id="PS50943">
    <property type="entry name" value="HTH_CROC1"/>
    <property type="match status" value="1"/>
</dbReference>
<name>A0A095VQR1_9GAMM</name>
<dbReference type="Pfam" id="PF01381">
    <property type="entry name" value="HTH_3"/>
    <property type="match status" value="1"/>
</dbReference>
<dbReference type="Proteomes" id="UP000029640">
    <property type="component" value="Unassembled WGS sequence"/>
</dbReference>
<dbReference type="eggNOG" id="COG1813">
    <property type="taxonomic scope" value="Bacteria"/>
</dbReference>
<dbReference type="CDD" id="cd00093">
    <property type="entry name" value="HTH_XRE"/>
    <property type="match status" value="1"/>
</dbReference>
<reference evidence="2 3" key="1">
    <citation type="journal article" date="2014" name="Genome Announc.">
        <title>Genome Sequence of Gammaproteobacterial Pseudohaliea rubra Type Strain DSM 19751, Isolated from Coastal Seawater of the Mediterranean Sea.</title>
        <authorList>
            <person name="Spring S."/>
            <person name="Fiebig A."/>
            <person name="Riedel T."/>
            <person name="Goker M."/>
            <person name="Klenk H.P."/>
        </authorList>
    </citation>
    <scope>NUCLEOTIDE SEQUENCE [LARGE SCALE GENOMIC DNA]</scope>
    <source>
        <strain evidence="2 3">DSM 19751</strain>
    </source>
</reference>
<sequence>MAKERVYSRYTRDAATLLAKQIQLGRKQRKWTEHDLADRAGISRATLQKIEKGDLRVAIGLVFEVAALVGVALFEAERGSLATQIARTDDKLALLPGAVRKPQKPVDDAF</sequence>
<dbReference type="SMART" id="SM00530">
    <property type="entry name" value="HTH_XRE"/>
    <property type="match status" value="1"/>
</dbReference>
<dbReference type="EMBL" id="AUVB01000046">
    <property type="protein sequence ID" value="KGE03802.1"/>
    <property type="molecule type" value="Genomic_DNA"/>
</dbReference>
<dbReference type="InterPro" id="IPR001387">
    <property type="entry name" value="Cro/C1-type_HTH"/>
</dbReference>
<dbReference type="OrthoDB" id="7365273at2"/>
<comment type="caution">
    <text evidence="2">The sequence shown here is derived from an EMBL/GenBank/DDBJ whole genome shotgun (WGS) entry which is preliminary data.</text>
</comment>
<dbReference type="InterPro" id="IPR010982">
    <property type="entry name" value="Lambda_DNA-bd_dom_sf"/>
</dbReference>
<dbReference type="HOGENOM" id="CLU_153788_2_0_6"/>
<evidence type="ECO:0000313" key="2">
    <source>
        <dbReference type="EMBL" id="KGE03802.1"/>
    </source>
</evidence>
<organism evidence="2 3">
    <name type="scientific">Pseudohaliea rubra DSM 19751</name>
    <dbReference type="NCBI Taxonomy" id="1265313"/>
    <lineage>
        <taxon>Bacteria</taxon>
        <taxon>Pseudomonadati</taxon>
        <taxon>Pseudomonadota</taxon>
        <taxon>Gammaproteobacteria</taxon>
        <taxon>Cellvibrionales</taxon>
        <taxon>Halieaceae</taxon>
        <taxon>Pseudohaliea</taxon>
    </lineage>
</organism>
<evidence type="ECO:0000313" key="3">
    <source>
        <dbReference type="Proteomes" id="UP000029640"/>
    </source>
</evidence>
<gene>
    <name evidence="2" type="ORF">HRUBRA_01549</name>
</gene>